<reference evidence="2 3" key="1">
    <citation type="submission" date="2016-08" db="EMBL/GenBank/DDBJ databases">
        <title>Novel Firmicute Genomes.</title>
        <authorList>
            <person name="Poppleton D.I."/>
            <person name="Gribaldo S."/>
        </authorList>
    </citation>
    <scope>NUCLEOTIDE SEQUENCE [LARGE SCALE GENOMIC DNA]</scope>
    <source>
        <strain evidence="2 3">RAOx-1</strain>
    </source>
</reference>
<dbReference type="SUPFAM" id="SSF55729">
    <property type="entry name" value="Acyl-CoA N-acyltransferases (Nat)"/>
    <property type="match status" value="1"/>
</dbReference>
<dbReference type="PANTHER" id="PTHR13355:SF9">
    <property type="entry name" value="ACETYLTRANSFERASE BSU40680-RELATED"/>
    <property type="match status" value="1"/>
</dbReference>
<comment type="caution">
    <text evidence="2">The sequence shown here is derived from an EMBL/GenBank/DDBJ whole genome shotgun (WGS) entry which is preliminary data.</text>
</comment>
<dbReference type="PANTHER" id="PTHR13355">
    <property type="entry name" value="GLUCOSAMINE 6-PHOSPHATE N-ACETYLTRANSFERASE"/>
    <property type="match status" value="1"/>
</dbReference>
<dbReference type="GO" id="GO:0004343">
    <property type="term" value="F:glucosamine 6-phosphate N-acetyltransferase activity"/>
    <property type="evidence" value="ECO:0007669"/>
    <property type="project" value="TreeGrafter"/>
</dbReference>
<feature type="domain" description="N-acetyltransferase" evidence="1">
    <location>
        <begin position="1"/>
        <end position="141"/>
    </location>
</feature>
<name>A0A419SKK7_9BACL</name>
<dbReference type="InterPro" id="IPR000182">
    <property type="entry name" value="GNAT_dom"/>
</dbReference>
<dbReference type="Proteomes" id="UP000284219">
    <property type="component" value="Unassembled WGS sequence"/>
</dbReference>
<gene>
    <name evidence="2" type="ORF">BEP19_08660</name>
</gene>
<dbReference type="OrthoDB" id="9796171at2"/>
<accession>A0A419SKK7</accession>
<dbReference type="EMBL" id="MCHY01000008">
    <property type="protein sequence ID" value="RKD24448.1"/>
    <property type="molecule type" value="Genomic_DNA"/>
</dbReference>
<dbReference type="Gene3D" id="3.40.630.30">
    <property type="match status" value="1"/>
</dbReference>
<dbReference type="RefSeq" id="WP_120189746.1">
    <property type="nucleotide sequence ID" value="NZ_MCHY01000008.1"/>
</dbReference>
<keyword evidence="3" id="KW-1185">Reference proteome</keyword>
<dbReference type="AlphaFoldDB" id="A0A419SKK7"/>
<protein>
    <submittedName>
        <fullName evidence="2">GNAT family N-acetyltransferase</fullName>
    </submittedName>
</protein>
<keyword evidence="2" id="KW-0808">Transferase</keyword>
<dbReference type="PROSITE" id="PS51186">
    <property type="entry name" value="GNAT"/>
    <property type="match status" value="1"/>
</dbReference>
<dbReference type="Pfam" id="PF13673">
    <property type="entry name" value="Acetyltransf_10"/>
    <property type="match status" value="1"/>
</dbReference>
<sequence>MDVNRVTTKQQLEDAFAIRRTVFVEEQGVALEVEFDQHEAEAEHILVYSDERQPIGTGRVRAIKDQAKLERICILAPYRKHGLGKVIIETLEQIAREQGFTKALIHGQTQAEGFYRKLGYVTNSEVFMEDGIPHVALTKQL</sequence>
<proteinExistence type="predicted"/>
<evidence type="ECO:0000313" key="2">
    <source>
        <dbReference type="EMBL" id="RKD24448.1"/>
    </source>
</evidence>
<evidence type="ECO:0000313" key="3">
    <source>
        <dbReference type="Proteomes" id="UP000284219"/>
    </source>
</evidence>
<organism evidence="2 3">
    <name type="scientific">Ammoniphilus oxalaticus</name>
    <dbReference type="NCBI Taxonomy" id="66863"/>
    <lineage>
        <taxon>Bacteria</taxon>
        <taxon>Bacillati</taxon>
        <taxon>Bacillota</taxon>
        <taxon>Bacilli</taxon>
        <taxon>Bacillales</taxon>
        <taxon>Paenibacillaceae</taxon>
        <taxon>Aneurinibacillus group</taxon>
        <taxon>Ammoniphilus</taxon>
    </lineage>
</organism>
<dbReference type="InterPro" id="IPR016181">
    <property type="entry name" value="Acyl_CoA_acyltransferase"/>
</dbReference>
<dbReference type="CDD" id="cd04301">
    <property type="entry name" value="NAT_SF"/>
    <property type="match status" value="1"/>
</dbReference>
<evidence type="ECO:0000259" key="1">
    <source>
        <dbReference type="PROSITE" id="PS51186"/>
    </source>
</evidence>
<dbReference type="InterPro" id="IPR039143">
    <property type="entry name" value="GNPNAT1-like"/>
</dbReference>